<protein>
    <recommendedName>
        <fullName evidence="8">DNA-directed RNA polymerase III subunit RPC3</fullName>
        <shortName evidence="8">RNA polymerase III subunit C3</shortName>
    </recommendedName>
</protein>
<comment type="similarity">
    <text evidence="2 8">Belongs to the RNA polymerase beta chain family.</text>
</comment>
<feature type="region of interest" description="Disordered" evidence="9">
    <location>
        <begin position="240"/>
        <end position="274"/>
    </location>
</feature>
<dbReference type="GeneID" id="28822215"/>
<evidence type="ECO:0000259" key="12">
    <source>
        <dbReference type="Pfam" id="PF22536"/>
    </source>
</evidence>
<dbReference type="STRING" id="149040.A0A132B7U3"/>
<evidence type="ECO:0000256" key="2">
    <source>
        <dbReference type="ARBA" id="ARBA00006835"/>
    </source>
</evidence>
<comment type="subunit">
    <text evidence="3 8">Component of the RNA polymerase III (Pol III) complex consisting of 17 subunits.</text>
</comment>
<keyword evidence="4 8" id="KW-0240">DNA-directed RNA polymerase</keyword>
<dbReference type="KEGG" id="psco:LY89DRAFT_658805"/>
<keyword evidence="6 8" id="KW-0539">Nucleus</keyword>
<dbReference type="PANTHER" id="PTHR12949:SF0">
    <property type="entry name" value="DNA-DIRECTED RNA POLYMERASE III SUBUNIT RPC3"/>
    <property type="match status" value="1"/>
</dbReference>
<evidence type="ECO:0000256" key="6">
    <source>
        <dbReference type="ARBA" id="ARBA00023242"/>
    </source>
</evidence>
<comment type="function">
    <text evidence="7 8">DNA-dependent RNA polymerase catalyzes the transcription of DNA into RNA using the four ribonucleoside triphosphates as substrates. Specific core component of RNA polymerase III which synthesizes small RNAs, such as 5S rRNA and tRNAs.</text>
</comment>
<dbReference type="GO" id="GO:0005666">
    <property type="term" value="C:RNA polymerase III complex"/>
    <property type="evidence" value="ECO:0007669"/>
    <property type="project" value="UniProtKB-UniRule"/>
</dbReference>
<feature type="domain" description="DNA-directed RNA polymerase III subunit RPC3 winged-helix" evidence="12">
    <location>
        <begin position="504"/>
        <end position="578"/>
    </location>
</feature>
<evidence type="ECO:0000256" key="7">
    <source>
        <dbReference type="ARBA" id="ARBA00025127"/>
    </source>
</evidence>
<dbReference type="InterPro" id="IPR036388">
    <property type="entry name" value="WH-like_DNA-bd_sf"/>
</dbReference>
<keyword evidence="14" id="KW-1185">Reference proteome</keyword>
<dbReference type="Pfam" id="PF08221">
    <property type="entry name" value="HTH_9"/>
    <property type="match status" value="1"/>
</dbReference>
<accession>A0A132B7U3</accession>
<sequence>MAPSKNAVELMALLVDEAYGELTSRIFTILLRRGRLPIRLLSMHTLLTPRQLRHGLAVLIQQGLVYHNLEVDTGTTFYEANDDAAYGLARAGKIMDVAENRFGPAARDVVHKLFLLGHCSVSDLVTAYESKNKDHANGNAEGSSTITNDVNGQSVSPVDSIGQLHSVLIQLLDSGFVEPVVRSMFHSPEDTHSMIERQILQESFGGSTKGAKQKDELKLKIKNRMNAIRAEREWKGNAKKRPLNGEHINGINGTNKRRRLSNGSSTVSGDPLIEDDGSRLDPTLVIHINYEKCNVALRNEALVAFAKERIGEITSLIFAQGLAILEKKIPRCRINPSIDKVVDLPDGPGFTTKELTTVLSKAVNPGTGIGKASSGEVNTRALERLESRKHKSEEVKIEGDVSMGDGPDEEPTINGHTHLSDIEDDDDPFEEGDKSNPAKRRKLVTFQAESSGDRENRLELVKKHLMLLATDDAKFLRRTGNNGYGEWTCDFETLVAKMQESEVDALLLENFGISGHRLARMLRRLGKLDEKTMVDTAKLKPKDIRTKLAEMQMAGVIDIQEVPRDSNRTTNRTIFLWFFDEARAATMVTEHTYKAMSRILQRLDIERRRAHDVLALTKRSDVRDFDPEVYLDANQLNDFRAIDAKIDNLLCQIGRLDGLIGLFQEF</sequence>
<evidence type="ECO:0000256" key="1">
    <source>
        <dbReference type="ARBA" id="ARBA00004123"/>
    </source>
</evidence>
<dbReference type="AlphaFoldDB" id="A0A132B7U3"/>
<evidence type="ECO:0000259" key="11">
    <source>
        <dbReference type="Pfam" id="PF08221"/>
    </source>
</evidence>
<keyword evidence="5 8" id="KW-0804">Transcription</keyword>
<dbReference type="Pfam" id="PF05645">
    <property type="entry name" value="RNA_pol_Rpc82"/>
    <property type="match status" value="1"/>
</dbReference>
<feature type="compositionally biased region" description="Basic and acidic residues" evidence="9">
    <location>
        <begin position="381"/>
        <end position="399"/>
    </location>
</feature>
<feature type="region of interest" description="Disordered" evidence="9">
    <location>
        <begin position="367"/>
        <end position="442"/>
    </location>
</feature>
<feature type="domain" description="RNA polymerase III Rpc82 C -terminal" evidence="10">
    <location>
        <begin position="167"/>
        <end position="496"/>
    </location>
</feature>
<evidence type="ECO:0000259" key="10">
    <source>
        <dbReference type="Pfam" id="PF05645"/>
    </source>
</evidence>
<evidence type="ECO:0000256" key="9">
    <source>
        <dbReference type="SAM" id="MobiDB-lite"/>
    </source>
</evidence>
<dbReference type="InterPro" id="IPR055207">
    <property type="entry name" value="POLR3C_WHD"/>
</dbReference>
<evidence type="ECO:0000256" key="3">
    <source>
        <dbReference type="ARBA" id="ARBA00011206"/>
    </source>
</evidence>
<dbReference type="GO" id="GO:0003697">
    <property type="term" value="F:single-stranded DNA binding"/>
    <property type="evidence" value="ECO:0007669"/>
    <property type="project" value="UniProtKB-UniRule"/>
</dbReference>
<evidence type="ECO:0000313" key="13">
    <source>
        <dbReference type="EMBL" id="KUJ08472.1"/>
    </source>
</evidence>
<dbReference type="Gene3D" id="1.10.10.10">
    <property type="entry name" value="Winged helix-like DNA-binding domain superfamily/Winged helix DNA-binding domain"/>
    <property type="match status" value="2"/>
</dbReference>
<organism evidence="13 14">
    <name type="scientific">Mollisia scopiformis</name>
    <name type="common">Conifer needle endophyte fungus</name>
    <name type="synonym">Phialocephala scopiformis</name>
    <dbReference type="NCBI Taxonomy" id="149040"/>
    <lineage>
        <taxon>Eukaryota</taxon>
        <taxon>Fungi</taxon>
        <taxon>Dikarya</taxon>
        <taxon>Ascomycota</taxon>
        <taxon>Pezizomycotina</taxon>
        <taxon>Leotiomycetes</taxon>
        <taxon>Helotiales</taxon>
        <taxon>Mollisiaceae</taxon>
        <taxon>Mollisia</taxon>
    </lineage>
</organism>
<dbReference type="FunCoup" id="A0A132B7U3">
    <property type="interactions" value="476"/>
</dbReference>
<dbReference type="Proteomes" id="UP000070700">
    <property type="component" value="Unassembled WGS sequence"/>
</dbReference>
<feature type="domain" description="RNA polymerase III subunit RPC82-related helix-turn-helix" evidence="11">
    <location>
        <begin position="10"/>
        <end position="65"/>
    </location>
</feature>
<dbReference type="EMBL" id="KQ947435">
    <property type="protein sequence ID" value="KUJ08472.1"/>
    <property type="molecule type" value="Genomic_DNA"/>
</dbReference>
<evidence type="ECO:0000313" key="14">
    <source>
        <dbReference type="Proteomes" id="UP000070700"/>
    </source>
</evidence>
<dbReference type="RefSeq" id="XP_018062827.1">
    <property type="nucleotide sequence ID" value="XM_018212489.1"/>
</dbReference>
<proteinExistence type="inferred from homology"/>
<name>A0A132B7U3_MOLSC</name>
<reference evidence="13 14" key="1">
    <citation type="submission" date="2015-10" db="EMBL/GenBank/DDBJ databases">
        <title>Full genome of DAOMC 229536 Phialocephala scopiformis, a fungal endophyte of spruce producing the potent anti-insectan compound rugulosin.</title>
        <authorList>
            <consortium name="DOE Joint Genome Institute"/>
            <person name="Walker A.K."/>
            <person name="Frasz S.L."/>
            <person name="Seifert K.A."/>
            <person name="Miller J.D."/>
            <person name="Mondo S.J."/>
            <person name="Labutti K."/>
            <person name="Lipzen A."/>
            <person name="Dockter R."/>
            <person name="Kennedy M."/>
            <person name="Grigoriev I.V."/>
            <person name="Spatafora J.W."/>
        </authorList>
    </citation>
    <scope>NUCLEOTIDE SEQUENCE [LARGE SCALE GENOMIC DNA]</scope>
    <source>
        <strain evidence="13 14">CBS 120377</strain>
    </source>
</reference>
<dbReference type="GO" id="GO:0006351">
    <property type="term" value="P:DNA-templated transcription"/>
    <property type="evidence" value="ECO:0007669"/>
    <property type="project" value="InterPro"/>
</dbReference>
<dbReference type="Pfam" id="PF22536">
    <property type="entry name" value="WHD_POLR3C"/>
    <property type="match status" value="1"/>
</dbReference>
<comment type="subcellular location">
    <subcellularLocation>
        <location evidence="1 8">Nucleus</location>
    </subcellularLocation>
</comment>
<dbReference type="PANTHER" id="PTHR12949">
    <property type="entry name" value="RNA POLYMERASE III DNA DIRECTED -RELATED"/>
    <property type="match status" value="1"/>
</dbReference>
<evidence type="ECO:0000256" key="5">
    <source>
        <dbReference type="ARBA" id="ARBA00023163"/>
    </source>
</evidence>
<dbReference type="InterPro" id="IPR008806">
    <property type="entry name" value="RNA_pol_III_Rpc82_C"/>
</dbReference>
<dbReference type="InParanoid" id="A0A132B7U3"/>
<gene>
    <name evidence="13" type="ORF">LY89DRAFT_658805</name>
</gene>
<evidence type="ECO:0000256" key="8">
    <source>
        <dbReference type="RuleBase" id="RU367076"/>
    </source>
</evidence>
<dbReference type="OrthoDB" id="272392at2759"/>
<evidence type="ECO:0000256" key="4">
    <source>
        <dbReference type="ARBA" id="ARBA00022478"/>
    </source>
</evidence>
<dbReference type="InterPro" id="IPR039748">
    <property type="entry name" value="RPC3"/>
</dbReference>
<dbReference type="InterPro" id="IPR013197">
    <property type="entry name" value="RNA_pol_III_RPC82-rel_HTH"/>
</dbReference>